<dbReference type="Gene3D" id="1.10.472.80">
    <property type="entry name" value="Ypt/Rab-GAP domain of gyp1p, domain 3"/>
    <property type="match status" value="1"/>
</dbReference>
<dbReference type="Gene3D" id="1.10.8.270">
    <property type="entry name" value="putative rabgap domain of human tbc1 domain family member 14 like domains"/>
    <property type="match status" value="1"/>
</dbReference>
<evidence type="ECO:0000313" key="4">
    <source>
        <dbReference type="Proteomes" id="UP000317650"/>
    </source>
</evidence>
<protein>
    <recommendedName>
        <fullName evidence="2">Rab-GAP TBC domain-containing protein</fullName>
    </recommendedName>
</protein>
<accession>A0A4S8JPM3</accession>
<dbReference type="InterPro" id="IPR000195">
    <property type="entry name" value="Rab-GAP-TBC_dom"/>
</dbReference>
<dbReference type="EMBL" id="PYDT01000004">
    <property type="protein sequence ID" value="THU63312.1"/>
    <property type="molecule type" value="Genomic_DNA"/>
</dbReference>
<feature type="region of interest" description="Disordered" evidence="1">
    <location>
        <begin position="128"/>
        <end position="160"/>
    </location>
</feature>
<dbReference type="PANTHER" id="PTHR22957">
    <property type="entry name" value="TBC1 DOMAIN FAMILY MEMBER GTPASE-ACTIVATING PROTEIN"/>
    <property type="match status" value="1"/>
</dbReference>
<dbReference type="PANTHER" id="PTHR22957:SF697">
    <property type="entry name" value="OS02G0810500 PROTEIN"/>
    <property type="match status" value="1"/>
</dbReference>
<evidence type="ECO:0000313" key="3">
    <source>
        <dbReference type="EMBL" id="THU63312.1"/>
    </source>
</evidence>
<feature type="domain" description="Rab-GAP TBC" evidence="2">
    <location>
        <begin position="70"/>
        <end position="335"/>
    </location>
</feature>
<dbReference type="AlphaFoldDB" id="A0A4S8JPM3"/>
<comment type="caution">
    <text evidence="3">The sequence shown here is derived from an EMBL/GenBank/DDBJ whole genome shotgun (WGS) entry which is preliminary data.</text>
</comment>
<organism evidence="3 4">
    <name type="scientific">Musa balbisiana</name>
    <name type="common">Banana</name>
    <dbReference type="NCBI Taxonomy" id="52838"/>
    <lineage>
        <taxon>Eukaryota</taxon>
        <taxon>Viridiplantae</taxon>
        <taxon>Streptophyta</taxon>
        <taxon>Embryophyta</taxon>
        <taxon>Tracheophyta</taxon>
        <taxon>Spermatophyta</taxon>
        <taxon>Magnoliopsida</taxon>
        <taxon>Liliopsida</taxon>
        <taxon>Zingiberales</taxon>
        <taxon>Musaceae</taxon>
        <taxon>Musa</taxon>
    </lineage>
</organism>
<dbReference type="PROSITE" id="PS50086">
    <property type="entry name" value="TBC_RABGAP"/>
    <property type="match status" value="1"/>
</dbReference>
<name>A0A4S8JPM3_MUSBA</name>
<dbReference type="FunFam" id="1.10.8.270:FF:000025">
    <property type="entry name" value="TBC1 domain family member 15-like"/>
    <property type="match status" value="1"/>
</dbReference>
<dbReference type="Pfam" id="PF00566">
    <property type="entry name" value="RabGAP-TBC"/>
    <property type="match status" value="1"/>
</dbReference>
<proteinExistence type="predicted"/>
<reference evidence="3 4" key="1">
    <citation type="journal article" date="2019" name="Nat. Plants">
        <title>Genome sequencing of Musa balbisiana reveals subgenome evolution and function divergence in polyploid bananas.</title>
        <authorList>
            <person name="Yao X."/>
        </authorList>
    </citation>
    <scope>NUCLEOTIDE SEQUENCE [LARGE SCALE GENOMIC DNA]</scope>
    <source>
        <strain evidence="4">cv. DH-PKW</strain>
        <tissue evidence="3">Leaves</tissue>
    </source>
</reference>
<evidence type="ECO:0000256" key="1">
    <source>
        <dbReference type="SAM" id="MobiDB-lite"/>
    </source>
</evidence>
<dbReference type="SUPFAM" id="SSF47923">
    <property type="entry name" value="Ypt/Rab-GAP domain of gyp1p"/>
    <property type="match status" value="2"/>
</dbReference>
<evidence type="ECO:0000259" key="2">
    <source>
        <dbReference type="PROSITE" id="PS50086"/>
    </source>
</evidence>
<gene>
    <name evidence="3" type="ORF">C4D60_Mb01t14460</name>
</gene>
<dbReference type="SMART" id="SM00164">
    <property type="entry name" value="TBC"/>
    <property type="match status" value="1"/>
</dbReference>
<dbReference type="InterPro" id="IPR035969">
    <property type="entry name" value="Rab-GAP_TBC_sf"/>
</dbReference>
<dbReference type="GO" id="GO:0005096">
    <property type="term" value="F:GTPase activator activity"/>
    <property type="evidence" value="ECO:0007669"/>
    <property type="project" value="TreeGrafter"/>
</dbReference>
<keyword evidence="4" id="KW-1185">Reference proteome</keyword>
<dbReference type="Proteomes" id="UP000317650">
    <property type="component" value="Chromosome 1"/>
</dbReference>
<sequence>MFSCCVSVPEDWGEPDAFYAIRPECRDDVPASRFKPTPGKTLSARRWHSSFSEEGHLDIARVLRRIQRGGVHPTIKGVVWEFLLGCYDPKSTFDERTQLRQNRRSEYERLKSQCKEMENTVGSGKMITTPVISEDGQPIENPSSNGANLGEEQLPDNKTDNVTQDKEVIQWKLTLHQIGLDVVRTDRALQYYETPENQARLWDILAVYSWIDKEIGYCQGMSDLCSPIIIVIENEADAFWCFEHLMRRVRENFKSTSSTIGVRSQLTLLSSILKTIDPKLHEHIALFNISDEENMTENLDGGEFLFAFRMLMVLFRREFSFVDSLYLWELIWSMEYNPHLFSVYESDDSAKKNQDGPGNEDLMRFGKFERENVKSGQKNQEATLSIFLVASVLESKNKRLLQEAKGLDDVVKILNDITGSLNAKKACDEALKLHIKYLNMVFSFRQRQLSWEARDWEDHLPGSYAEQEASYREFHFISQSSLVIH</sequence>
<dbReference type="STRING" id="52838.A0A4S8JPM3"/>